<dbReference type="InterPro" id="IPR029058">
    <property type="entry name" value="AB_hydrolase_fold"/>
</dbReference>
<keyword evidence="2" id="KW-0378">Hydrolase</keyword>
<dbReference type="InterPro" id="IPR000073">
    <property type="entry name" value="AB_hydrolase_1"/>
</dbReference>
<feature type="domain" description="AB hydrolase-1" evidence="1">
    <location>
        <begin position="20"/>
        <end position="244"/>
    </location>
</feature>
<dbReference type="Proteomes" id="UP001596972">
    <property type="component" value="Unassembled WGS sequence"/>
</dbReference>
<dbReference type="Gene3D" id="3.40.50.1820">
    <property type="entry name" value="alpha/beta hydrolase"/>
    <property type="match status" value="1"/>
</dbReference>
<dbReference type="PANTHER" id="PTHR43194">
    <property type="entry name" value="HYDROLASE ALPHA/BETA FOLD FAMILY"/>
    <property type="match status" value="1"/>
</dbReference>
<reference evidence="3" key="1">
    <citation type="journal article" date="2019" name="Int. J. Syst. Evol. Microbiol.">
        <title>The Global Catalogue of Microorganisms (GCM) 10K type strain sequencing project: providing services to taxonomists for standard genome sequencing and annotation.</title>
        <authorList>
            <consortium name="The Broad Institute Genomics Platform"/>
            <consortium name="The Broad Institute Genome Sequencing Center for Infectious Disease"/>
            <person name="Wu L."/>
            <person name="Ma J."/>
        </authorList>
    </citation>
    <scope>NUCLEOTIDE SEQUENCE [LARGE SCALE GENOMIC DNA]</scope>
    <source>
        <strain evidence="3">JCM 31202</strain>
    </source>
</reference>
<dbReference type="RefSeq" id="WP_378296239.1">
    <property type="nucleotide sequence ID" value="NZ_JBHTJA010000003.1"/>
</dbReference>
<dbReference type="PRINTS" id="PR00111">
    <property type="entry name" value="ABHYDROLASE"/>
</dbReference>
<dbReference type="EMBL" id="JBHTJA010000003">
    <property type="protein sequence ID" value="MFD0899391.1"/>
    <property type="molecule type" value="Genomic_DNA"/>
</dbReference>
<dbReference type="InterPro" id="IPR050228">
    <property type="entry name" value="Carboxylesterase_BioH"/>
</dbReference>
<dbReference type="SUPFAM" id="SSF53474">
    <property type="entry name" value="alpha/beta-Hydrolases"/>
    <property type="match status" value="1"/>
</dbReference>
<sequence length="258" mass="27138">MPTITVADARVPYRVEGTGPALVLVHGVGPGAAMWDGVLDRFTGHRTVVLPDLSGSDPAADGGAPLTAETLAAQVAAVIEDAGTGPADVVGFSLGAPVATAVAGLRPDVVRRLVPVAGVAGPGDEYVRQMVAAWLAVAGDAEAFGRYSTLLAYSRAFMNRAGHDAIEQSHGFMRPTPDRLRQVDLVRRVDVRSLLPRVAAPTLVVGARDDATLPVENHREFAAGIPGAEYVELDSGHIVMAERPDEFLKHVEDFLSRP</sequence>
<protein>
    <submittedName>
        <fullName evidence="2">Alpha/beta fold hydrolase</fullName>
    </submittedName>
</protein>
<dbReference type="PANTHER" id="PTHR43194:SF5">
    <property type="entry name" value="PIMELOYL-[ACYL-CARRIER PROTEIN] METHYL ESTER ESTERASE"/>
    <property type="match status" value="1"/>
</dbReference>
<evidence type="ECO:0000313" key="2">
    <source>
        <dbReference type="EMBL" id="MFD0899391.1"/>
    </source>
</evidence>
<name>A0ABW3EI34_9ACTN</name>
<evidence type="ECO:0000313" key="3">
    <source>
        <dbReference type="Proteomes" id="UP001596972"/>
    </source>
</evidence>
<organism evidence="2 3">
    <name type="scientific">Actinomadura sediminis</name>
    <dbReference type="NCBI Taxonomy" id="1038904"/>
    <lineage>
        <taxon>Bacteria</taxon>
        <taxon>Bacillati</taxon>
        <taxon>Actinomycetota</taxon>
        <taxon>Actinomycetes</taxon>
        <taxon>Streptosporangiales</taxon>
        <taxon>Thermomonosporaceae</taxon>
        <taxon>Actinomadura</taxon>
    </lineage>
</organism>
<dbReference type="Pfam" id="PF00561">
    <property type="entry name" value="Abhydrolase_1"/>
    <property type="match status" value="1"/>
</dbReference>
<keyword evidence="3" id="KW-1185">Reference proteome</keyword>
<gene>
    <name evidence="2" type="ORF">ACFQ11_03235</name>
</gene>
<proteinExistence type="predicted"/>
<dbReference type="GO" id="GO:0016787">
    <property type="term" value="F:hydrolase activity"/>
    <property type="evidence" value="ECO:0007669"/>
    <property type="project" value="UniProtKB-KW"/>
</dbReference>
<accession>A0ABW3EI34</accession>
<comment type="caution">
    <text evidence="2">The sequence shown here is derived from an EMBL/GenBank/DDBJ whole genome shotgun (WGS) entry which is preliminary data.</text>
</comment>
<evidence type="ECO:0000259" key="1">
    <source>
        <dbReference type="Pfam" id="PF00561"/>
    </source>
</evidence>